<dbReference type="EMBL" id="AAMGUA010000006">
    <property type="protein sequence ID" value="EDH2082551.1"/>
    <property type="molecule type" value="Genomic_DNA"/>
</dbReference>
<organism evidence="2">
    <name type="scientific">Salmonella enterica</name>
    <name type="common">Salmonella choleraesuis</name>
    <dbReference type="NCBI Taxonomy" id="28901"/>
    <lineage>
        <taxon>Bacteria</taxon>
        <taxon>Pseudomonadati</taxon>
        <taxon>Pseudomonadota</taxon>
        <taxon>Gammaproteobacteria</taxon>
        <taxon>Enterobacterales</taxon>
        <taxon>Enterobacteriaceae</taxon>
        <taxon>Salmonella</taxon>
    </lineage>
</organism>
<evidence type="ECO:0000313" key="2">
    <source>
        <dbReference type="EMBL" id="EDH2082551.1"/>
    </source>
</evidence>
<dbReference type="SUPFAM" id="SSF56349">
    <property type="entry name" value="DNA breaking-rejoining enzymes"/>
    <property type="match status" value="1"/>
</dbReference>
<proteinExistence type="predicted"/>
<name>A0A608JH55_SALER</name>
<dbReference type="InterPro" id="IPR011010">
    <property type="entry name" value="DNA_brk_join_enz"/>
</dbReference>
<gene>
    <name evidence="1" type="ORF">FRJ17_08380</name>
    <name evidence="2" type="ORF">GC506_12310</name>
</gene>
<dbReference type="GO" id="GO:0003677">
    <property type="term" value="F:DNA binding"/>
    <property type="evidence" value="ECO:0007669"/>
    <property type="project" value="UniProtKB-KW"/>
</dbReference>
<protein>
    <submittedName>
        <fullName evidence="2">DNA-binding protein</fullName>
    </submittedName>
</protein>
<dbReference type="AlphaFoldDB" id="A0A608JH55"/>
<accession>A0A608JH55</accession>
<evidence type="ECO:0000313" key="1">
    <source>
        <dbReference type="EMBL" id="ECK4070113.1"/>
    </source>
</evidence>
<dbReference type="EMBL" id="AAJBSA010000004">
    <property type="protein sequence ID" value="ECK4070113.1"/>
    <property type="molecule type" value="Genomic_DNA"/>
</dbReference>
<sequence>MENLIFESSKSKAEENISDFIDFCRNKLNVYGPDFDWNNNVWKGFYTFRKLDAKKGILSPQDTLDSDFLDFAKAFIIYHQALGNKIKLKEEMRALKLIEKSLIQLTGNAKITNCTIMVFDNAVRISKSKYSISVVAKIGKTLERISKFLINHNFVKSFTMKWVSPIRAKKSADRQSTDEIIGKDGKLSDLKAMEALASIFAKEDHLLSSKDIFTTSIFALLMCAPCRINEILSLSEDCEIFESDSEGVARYGLRIYTSKGAGADIKWISTAMVPVAKKAIARLRRISEQARGLAQWHENLKEEVFMTATCPNINPNKPLTVIEVCQALGYDITEREKCKDKLRRLVLNYGINNLIRYDFNFTLKSLWNEIRSFKPKEFPYLDQYSKTKYSNALCLINEHQLHSMKDTNEWKLYRPTYSFFMTDINKNSAVNKLYKNIFERHGFYDEHGIPFSMHSHQPRHLLNTFAKFGGMSELNIARWSGRRNIYQNKYYDHTSKEHMQSFVKALGIDDTKPHSCPNLDRDINKESKVINLENLIHGAYLFSTIGYCQHNYAITPCSRYPGLNLEDINSSLKEKIEKLISINYKDKEDGVYGAERWLDHNLIHLKGINNN</sequence>
<dbReference type="RefSeq" id="WP_039585673.1">
    <property type="nucleotide sequence ID" value="NZ_JBPXCW010000006.1"/>
</dbReference>
<comment type="caution">
    <text evidence="2">The sequence shown here is derived from an EMBL/GenBank/DDBJ whole genome shotgun (WGS) entry which is preliminary data.</text>
</comment>
<keyword evidence="2" id="KW-0238">DNA-binding</keyword>
<reference evidence="2" key="1">
    <citation type="submission" date="2019-10" db="EMBL/GenBank/DDBJ databases">
        <authorList>
            <consortium name="PulseNet: The National Subtyping Network for Foodborne Disease Surveillance"/>
            <person name="Tarr C.L."/>
            <person name="Trees E."/>
            <person name="Katz L.S."/>
            <person name="Carleton-Romer H.A."/>
            <person name="Stroika S."/>
            <person name="Kucerova Z."/>
            <person name="Roache K.F."/>
            <person name="Sabol A.L."/>
            <person name="Besser J."/>
            <person name="Gerner-Smidt P."/>
        </authorList>
    </citation>
    <scope>NUCLEOTIDE SEQUENCE</scope>
    <source>
        <strain evidence="2">PNUSAS082086</strain>
        <strain evidence="1">PNUSAS084307</strain>
    </source>
</reference>